<dbReference type="InterPro" id="IPR023210">
    <property type="entry name" value="NADP_OxRdtase_dom"/>
</dbReference>
<dbReference type="GO" id="GO:0051536">
    <property type="term" value="F:iron-sulfur cluster binding"/>
    <property type="evidence" value="ECO:0007669"/>
    <property type="project" value="UniProtKB-KW"/>
</dbReference>
<dbReference type="CDD" id="cd19096">
    <property type="entry name" value="AKR_Fe-S_oxidoreductase"/>
    <property type="match status" value="1"/>
</dbReference>
<dbReference type="SUPFAM" id="SSF46548">
    <property type="entry name" value="alpha-helical ferredoxin"/>
    <property type="match status" value="1"/>
</dbReference>
<proteinExistence type="predicted"/>
<evidence type="ECO:0000256" key="1">
    <source>
        <dbReference type="ARBA" id="ARBA00022723"/>
    </source>
</evidence>
<reference evidence="5" key="2">
    <citation type="journal article" date="2021" name="PeerJ">
        <title>Extensive microbial diversity within the chicken gut microbiome revealed by metagenomics and culture.</title>
        <authorList>
            <person name="Gilroy R."/>
            <person name="Ravi A."/>
            <person name="Getino M."/>
            <person name="Pursley I."/>
            <person name="Horton D.L."/>
            <person name="Alikhan N.F."/>
            <person name="Baker D."/>
            <person name="Gharbi K."/>
            <person name="Hall N."/>
            <person name="Watson M."/>
            <person name="Adriaenssens E.M."/>
            <person name="Foster-Nyarko E."/>
            <person name="Jarju S."/>
            <person name="Secka A."/>
            <person name="Antonio M."/>
            <person name="Oren A."/>
            <person name="Chaudhuri R.R."/>
            <person name="La Ragione R."/>
            <person name="Hildebrand F."/>
            <person name="Pallen M.J."/>
        </authorList>
    </citation>
    <scope>NUCLEOTIDE SEQUENCE</scope>
    <source>
        <strain evidence="5">ChiSxjej1B13-7958</strain>
    </source>
</reference>
<dbReference type="GO" id="GO:0046872">
    <property type="term" value="F:metal ion binding"/>
    <property type="evidence" value="ECO:0007669"/>
    <property type="project" value="UniProtKB-KW"/>
</dbReference>
<dbReference type="PANTHER" id="PTHR43312">
    <property type="entry name" value="D-THREO-ALDOSE 1-DEHYDROGENASE"/>
    <property type="match status" value="1"/>
</dbReference>
<feature type="domain" description="4Fe-4S ferredoxin-type" evidence="4">
    <location>
        <begin position="282"/>
        <end position="311"/>
    </location>
</feature>
<keyword evidence="3" id="KW-0411">Iron-sulfur</keyword>
<dbReference type="InterPro" id="IPR036812">
    <property type="entry name" value="NAD(P)_OxRdtase_dom_sf"/>
</dbReference>
<organism evidence="5 6">
    <name type="scientific">Candidatus Caccousia avicola</name>
    <dbReference type="NCBI Taxonomy" id="2840721"/>
    <lineage>
        <taxon>Bacteria</taxon>
        <taxon>Bacillati</taxon>
        <taxon>Bacillota</taxon>
        <taxon>Clostridia</taxon>
        <taxon>Eubacteriales</taxon>
        <taxon>Oscillospiraceae</taxon>
        <taxon>Oscillospiraceae incertae sedis</taxon>
        <taxon>Candidatus Caccousia</taxon>
    </lineage>
</organism>
<dbReference type="PROSITE" id="PS51379">
    <property type="entry name" value="4FE4S_FER_2"/>
    <property type="match status" value="2"/>
</dbReference>
<dbReference type="Proteomes" id="UP000824242">
    <property type="component" value="Unassembled WGS sequence"/>
</dbReference>
<sequence length="508" mass="55139">MIAQRPLGRTGISLSVLGAGTTRFPSADLRDAEGLDRCAALLARAVRYGVNYIDNAFSYAEGHSEEIVARLLRLVPRESVHIAVKSNSGSDPTADDVLRRVEGGLRRTGAAYFDFLYLWSVLDAEQLAFLLRPGGPYEGALEAKKRGWVRHLLVSSHAPARDAEQIVDCGAFEGILLSYNLMSRTETGPVIDRAAARGMGVLIMNPLGGGILPQNETLFSGARLPGDVSTAEAALRFAASRAGVTCVLAGLSGARDLDQAIHAFDGWEPDDAERNAREKAASSAASLPGLCTGCGYCRSACPLGLPIPEWMQSYHQKLLRLPRELYGLTEPEEIERAAVLGRLIQGFSILPASGESPCVGCGKCASVCTQHLPIPQRIAELYSMIRASHASEADRRERLSSLLRGHGFRRVAFWPASGTTSFVLREYRRLFGEPDFEPLFFDSSPAAGTLDGQPVYGPQDLARLRPDCVLVASFRFRKVIREAVEPLVRPLGIPLLCLHQDGDAPWVF</sequence>
<dbReference type="PROSITE" id="PS00198">
    <property type="entry name" value="4FE4S_FER_1"/>
    <property type="match status" value="1"/>
</dbReference>
<dbReference type="InterPro" id="IPR009051">
    <property type="entry name" value="Helical_ferredxn"/>
</dbReference>
<dbReference type="InterPro" id="IPR017900">
    <property type="entry name" value="4Fe4S_Fe_S_CS"/>
</dbReference>
<evidence type="ECO:0000313" key="6">
    <source>
        <dbReference type="Proteomes" id="UP000824242"/>
    </source>
</evidence>
<name>A0A9D1AL16_9FIRM</name>
<gene>
    <name evidence="5" type="ORF">IAB89_01455</name>
</gene>
<evidence type="ECO:0000256" key="3">
    <source>
        <dbReference type="ARBA" id="ARBA00023014"/>
    </source>
</evidence>
<dbReference type="Gene3D" id="3.20.20.100">
    <property type="entry name" value="NADP-dependent oxidoreductase domain"/>
    <property type="match status" value="1"/>
</dbReference>
<keyword evidence="2" id="KW-0408">Iron</keyword>
<evidence type="ECO:0000256" key="2">
    <source>
        <dbReference type="ARBA" id="ARBA00023004"/>
    </source>
</evidence>
<protein>
    <submittedName>
        <fullName evidence="5">Aldo/keto reductase</fullName>
    </submittedName>
</protein>
<dbReference type="InterPro" id="IPR053135">
    <property type="entry name" value="AKR2_Oxidoreductase"/>
</dbReference>
<dbReference type="Pfam" id="PF00248">
    <property type="entry name" value="Aldo_ket_red"/>
    <property type="match status" value="1"/>
</dbReference>
<evidence type="ECO:0000313" key="5">
    <source>
        <dbReference type="EMBL" id="HIR46314.1"/>
    </source>
</evidence>
<comment type="caution">
    <text evidence="5">The sequence shown here is derived from an EMBL/GenBank/DDBJ whole genome shotgun (WGS) entry which is preliminary data.</text>
</comment>
<dbReference type="AlphaFoldDB" id="A0A9D1AL16"/>
<feature type="domain" description="4Fe-4S ferredoxin-type" evidence="4">
    <location>
        <begin position="349"/>
        <end position="378"/>
    </location>
</feature>
<keyword evidence="1" id="KW-0479">Metal-binding</keyword>
<reference evidence="5" key="1">
    <citation type="submission" date="2020-10" db="EMBL/GenBank/DDBJ databases">
        <authorList>
            <person name="Gilroy R."/>
        </authorList>
    </citation>
    <scope>NUCLEOTIDE SEQUENCE</scope>
    <source>
        <strain evidence="5">ChiSxjej1B13-7958</strain>
    </source>
</reference>
<dbReference type="EMBL" id="DVGZ01000015">
    <property type="protein sequence ID" value="HIR46314.1"/>
    <property type="molecule type" value="Genomic_DNA"/>
</dbReference>
<dbReference type="Gene3D" id="1.10.1060.10">
    <property type="entry name" value="Alpha-helical ferredoxin"/>
    <property type="match status" value="1"/>
</dbReference>
<accession>A0A9D1AL16</accession>
<dbReference type="InterPro" id="IPR017896">
    <property type="entry name" value="4Fe4S_Fe-S-bd"/>
</dbReference>
<dbReference type="PANTHER" id="PTHR43312:SF1">
    <property type="entry name" value="NADP-DEPENDENT OXIDOREDUCTASE DOMAIN-CONTAINING PROTEIN"/>
    <property type="match status" value="1"/>
</dbReference>
<evidence type="ECO:0000259" key="4">
    <source>
        <dbReference type="PROSITE" id="PS51379"/>
    </source>
</evidence>
<dbReference type="Pfam" id="PF13187">
    <property type="entry name" value="Fer4_9"/>
    <property type="match status" value="1"/>
</dbReference>
<dbReference type="SUPFAM" id="SSF51430">
    <property type="entry name" value="NAD(P)-linked oxidoreductase"/>
    <property type="match status" value="1"/>
</dbReference>